<reference evidence="1 2" key="1">
    <citation type="submission" date="2024-10" db="EMBL/GenBank/DDBJ databases">
        <title>The Natural Products Discovery Center: Release of the First 8490 Sequenced Strains for Exploring Actinobacteria Biosynthetic Diversity.</title>
        <authorList>
            <person name="Kalkreuter E."/>
            <person name="Kautsar S.A."/>
            <person name="Yang D."/>
            <person name="Bader C.D."/>
            <person name="Teijaro C.N."/>
            <person name="Fluegel L."/>
            <person name="Davis C.M."/>
            <person name="Simpson J.R."/>
            <person name="Lauterbach L."/>
            <person name="Steele A.D."/>
            <person name="Gui C."/>
            <person name="Meng S."/>
            <person name="Li G."/>
            <person name="Viehrig K."/>
            <person name="Ye F."/>
            <person name="Su P."/>
            <person name="Kiefer A.F."/>
            <person name="Nichols A."/>
            <person name="Cepeda A.J."/>
            <person name="Yan W."/>
            <person name="Fan B."/>
            <person name="Jiang Y."/>
            <person name="Adhikari A."/>
            <person name="Zheng C.-J."/>
            <person name="Schuster L."/>
            <person name="Cowan T.M."/>
            <person name="Smanski M.J."/>
            <person name="Chevrette M.G."/>
            <person name="De Carvalho L.P.S."/>
            <person name="Shen B."/>
        </authorList>
    </citation>
    <scope>NUCLEOTIDE SEQUENCE [LARGE SCALE GENOMIC DNA]</scope>
    <source>
        <strain evidence="1 2">NPDC053346</strain>
    </source>
</reference>
<dbReference type="RefSeq" id="WP_399617354.1">
    <property type="nucleotide sequence ID" value="NZ_JBITYT010000010.1"/>
</dbReference>
<name>A0ABW8CWY6_STRBI</name>
<organism evidence="1 2">
    <name type="scientific">Streptomyces bikiniensis</name>
    <dbReference type="NCBI Taxonomy" id="1896"/>
    <lineage>
        <taxon>Bacteria</taxon>
        <taxon>Bacillati</taxon>
        <taxon>Actinomycetota</taxon>
        <taxon>Actinomycetes</taxon>
        <taxon>Kitasatosporales</taxon>
        <taxon>Streptomycetaceae</taxon>
        <taxon>Streptomyces</taxon>
    </lineage>
</organism>
<keyword evidence="2" id="KW-1185">Reference proteome</keyword>
<dbReference type="EMBL" id="JBITYT010000010">
    <property type="protein sequence ID" value="MFI9122057.1"/>
    <property type="molecule type" value="Genomic_DNA"/>
</dbReference>
<evidence type="ECO:0000313" key="2">
    <source>
        <dbReference type="Proteomes" id="UP001614391"/>
    </source>
</evidence>
<gene>
    <name evidence="1" type="ORF">ACIGW0_22055</name>
</gene>
<proteinExistence type="predicted"/>
<evidence type="ECO:0000313" key="1">
    <source>
        <dbReference type="EMBL" id="MFI9122057.1"/>
    </source>
</evidence>
<dbReference type="Proteomes" id="UP001614391">
    <property type="component" value="Unassembled WGS sequence"/>
</dbReference>
<comment type="caution">
    <text evidence="1">The sequence shown here is derived from an EMBL/GenBank/DDBJ whole genome shotgun (WGS) entry which is preliminary data.</text>
</comment>
<protein>
    <submittedName>
        <fullName evidence="1">Uncharacterized protein</fullName>
    </submittedName>
</protein>
<sequence>MTTNTPGTAVAEAAWRELLASYRVSADVGTPGELAAYESGKGT</sequence>
<accession>A0ABW8CWY6</accession>